<dbReference type="AlphaFoldDB" id="A0A7M1B2S5"/>
<dbReference type="GO" id="GO:0005829">
    <property type="term" value="C:cytosol"/>
    <property type="evidence" value="ECO:0007669"/>
    <property type="project" value="TreeGrafter"/>
</dbReference>
<dbReference type="SUPFAM" id="SSF46785">
    <property type="entry name" value="Winged helix' DNA-binding domain"/>
    <property type="match status" value="1"/>
</dbReference>
<dbReference type="GO" id="GO:0003700">
    <property type="term" value="F:DNA-binding transcription factor activity"/>
    <property type="evidence" value="ECO:0007669"/>
    <property type="project" value="TreeGrafter"/>
</dbReference>
<dbReference type="RefSeq" id="WP_193150207.1">
    <property type="nucleotide sequence ID" value="NZ_CP041235.1"/>
</dbReference>
<organism evidence="1 2">
    <name type="scientific">Sulfurimonas sediminis</name>
    <dbReference type="NCBI Taxonomy" id="2590020"/>
    <lineage>
        <taxon>Bacteria</taxon>
        <taxon>Pseudomonadati</taxon>
        <taxon>Campylobacterota</taxon>
        <taxon>Epsilonproteobacteria</taxon>
        <taxon>Campylobacterales</taxon>
        <taxon>Sulfurimonadaceae</taxon>
        <taxon>Sulfurimonas</taxon>
    </lineage>
</organism>
<dbReference type="EMBL" id="CP041235">
    <property type="protein sequence ID" value="QOP44033.1"/>
    <property type="molecule type" value="Genomic_DNA"/>
</dbReference>
<proteinExistence type="predicted"/>
<name>A0A7M1B2S5_9BACT</name>
<dbReference type="KEGG" id="ssei:FJR45_08785"/>
<dbReference type="Gene3D" id="1.10.10.10">
    <property type="entry name" value="Winged helix-like DNA-binding domain superfamily/Winged helix DNA-binding domain"/>
    <property type="match status" value="1"/>
</dbReference>
<dbReference type="Proteomes" id="UP000593719">
    <property type="component" value="Chromosome"/>
</dbReference>
<dbReference type="PANTHER" id="PTHR33221:SF15">
    <property type="entry name" value="HTH-TYPE TRANSCRIPTIONAL REGULATOR YWGB-RELATED"/>
    <property type="match status" value="1"/>
</dbReference>
<evidence type="ECO:0000313" key="2">
    <source>
        <dbReference type="Proteomes" id="UP000593719"/>
    </source>
</evidence>
<dbReference type="InterPro" id="IPR000944">
    <property type="entry name" value="Tscrpt_reg_Rrf2"/>
</dbReference>
<gene>
    <name evidence="1" type="ORF">FJR45_08785</name>
</gene>
<reference evidence="1 2" key="1">
    <citation type="submission" date="2019-06" db="EMBL/GenBank/DDBJ databases">
        <title>Sulfurimonas gotlandica sp. nov., a chemoautotrophic and psychrotolerant epsilonproteobacterium isolated from a pelagic redoxcline, and an emended description of the genus Sulfurimonas.</title>
        <authorList>
            <person name="Wang S."/>
            <person name="Jiang L."/>
            <person name="Shao Z."/>
        </authorList>
    </citation>
    <scope>NUCLEOTIDE SEQUENCE [LARGE SCALE GENOMIC DNA]</scope>
    <source>
        <strain evidence="1 2">S2-6</strain>
    </source>
</reference>
<dbReference type="PANTHER" id="PTHR33221">
    <property type="entry name" value="WINGED HELIX-TURN-HELIX TRANSCRIPTIONAL REGULATOR, RRF2 FAMILY"/>
    <property type="match status" value="1"/>
</dbReference>
<dbReference type="NCBIfam" id="TIGR00738">
    <property type="entry name" value="rrf2_super"/>
    <property type="match status" value="1"/>
</dbReference>
<dbReference type="PROSITE" id="PS51197">
    <property type="entry name" value="HTH_RRF2_2"/>
    <property type="match status" value="1"/>
</dbReference>
<sequence length="134" mass="14469">MLITRASEYAILSLILLCKAEAPMDSDTLSKELSISKSFLAKILQSMAKAQILNSYKGVNGGFALNKDPKDINMLSVASCVEGKAPTVFECAPSLGDCPSEKASTCTIWPFLHRLQGKIDLFLANLTLADLLDD</sequence>
<accession>A0A7M1B2S5</accession>
<dbReference type="InterPro" id="IPR036390">
    <property type="entry name" value="WH_DNA-bd_sf"/>
</dbReference>
<evidence type="ECO:0000313" key="1">
    <source>
        <dbReference type="EMBL" id="QOP44033.1"/>
    </source>
</evidence>
<dbReference type="Pfam" id="PF02082">
    <property type="entry name" value="Rrf2"/>
    <property type="match status" value="1"/>
</dbReference>
<dbReference type="InterPro" id="IPR036388">
    <property type="entry name" value="WH-like_DNA-bd_sf"/>
</dbReference>
<protein>
    <submittedName>
        <fullName evidence="1">Rrf2 family transcriptional regulator</fullName>
    </submittedName>
</protein>
<keyword evidence="2" id="KW-1185">Reference proteome</keyword>